<evidence type="ECO:0000313" key="1">
    <source>
        <dbReference type="EMBL" id="KAJ8909708.1"/>
    </source>
</evidence>
<reference evidence="1 2" key="1">
    <citation type="journal article" date="2023" name="Insect Mol. Biol.">
        <title>Genome sequencing provides insights into the evolution of gene families encoding plant cell wall-degrading enzymes in longhorned beetles.</title>
        <authorList>
            <person name="Shin N.R."/>
            <person name="Okamura Y."/>
            <person name="Kirsch R."/>
            <person name="Pauchet Y."/>
        </authorList>
    </citation>
    <scope>NUCLEOTIDE SEQUENCE [LARGE SCALE GENOMIC DNA]</scope>
    <source>
        <strain evidence="1">EAD_L_NR</strain>
    </source>
</reference>
<protein>
    <submittedName>
        <fullName evidence="1">Uncharacterized protein</fullName>
    </submittedName>
</protein>
<evidence type="ECO:0000313" key="2">
    <source>
        <dbReference type="Proteomes" id="UP001159042"/>
    </source>
</evidence>
<proteinExistence type="predicted"/>
<sequence length="85" mass="9951">MHDKTSLHNSFQIKFGTLHVRERILLYSWGYNNSVYDLLVVAICRTRYSNNAHTALVIFLNSTFLNHCLPILEPILLHCMKTYII</sequence>
<organism evidence="1 2">
    <name type="scientific">Exocentrus adspersus</name>
    <dbReference type="NCBI Taxonomy" id="1586481"/>
    <lineage>
        <taxon>Eukaryota</taxon>
        <taxon>Metazoa</taxon>
        <taxon>Ecdysozoa</taxon>
        <taxon>Arthropoda</taxon>
        <taxon>Hexapoda</taxon>
        <taxon>Insecta</taxon>
        <taxon>Pterygota</taxon>
        <taxon>Neoptera</taxon>
        <taxon>Endopterygota</taxon>
        <taxon>Coleoptera</taxon>
        <taxon>Polyphaga</taxon>
        <taxon>Cucujiformia</taxon>
        <taxon>Chrysomeloidea</taxon>
        <taxon>Cerambycidae</taxon>
        <taxon>Lamiinae</taxon>
        <taxon>Acanthocinini</taxon>
        <taxon>Exocentrus</taxon>
    </lineage>
</organism>
<accession>A0AAV8V6C6</accession>
<name>A0AAV8V6C6_9CUCU</name>
<dbReference type="Proteomes" id="UP001159042">
    <property type="component" value="Unassembled WGS sequence"/>
</dbReference>
<feature type="non-terminal residue" evidence="1">
    <location>
        <position position="85"/>
    </location>
</feature>
<keyword evidence="2" id="KW-1185">Reference proteome</keyword>
<gene>
    <name evidence="1" type="ORF">NQ315_012848</name>
</gene>
<comment type="caution">
    <text evidence="1">The sequence shown here is derived from an EMBL/GenBank/DDBJ whole genome shotgun (WGS) entry which is preliminary data.</text>
</comment>
<dbReference type="EMBL" id="JANEYG010000433">
    <property type="protein sequence ID" value="KAJ8909708.1"/>
    <property type="molecule type" value="Genomic_DNA"/>
</dbReference>
<dbReference type="AlphaFoldDB" id="A0AAV8V6C6"/>